<gene>
    <name evidence="2" type="ORF">ATO7_14973</name>
</gene>
<dbReference type="EMBL" id="AQQV01000004">
    <property type="protein sequence ID" value="ORE85535.1"/>
    <property type="molecule type" value="Genomic_DNA"/>
</dbReference>
<reference evidence="2 3" key="1">
    <citation type="submission" date="2013-04" db="EMBL/GenBank/DDBJ databases">
        <title>Oceanococcus atlanticus 22II-S10r2 Genome Sequencing.</title>
        <authorList>
            <person name="Lai Q."/>
            <person name="Li G."/>
            <person name="Shao Z."/>
        </authorList>
    </citation>
    <scope>NUCLEOTIDE SEQUENCE [LARGE SCALE GENOMIC DNA]</scope>
    <source>
        <strain evidence="2 3">22II-S10r2</strain>
    </source>
</reference>
<dbReference type="PANTHER" id="PTHR30037:SF4">
    <property type="entry name" value="DNA-3-METHYLADENINE GLYCOSYLASE I"/>
    <property type="match status" value="1"/>
</dbReference>
<evidence type="ECO:0000313" key="2">
    <source>
        <dbReference type="EMBL" id="ORE85535.1"/>
    </source>
</evidence>
<dbReference type="PANTHER" id="PTHR30037">
    <property type="entry name" value="DNA-3-METHYLADENINE GLYCOSYLASE 1"/>
    <property type="match status" value="1"/>
</dbReference>
<keyword evidence="1" id="KW-0862">Zinc</keyword>
<evidence type="ECO:0000256" key="1">
    <source>
        <dbReference type="PIRSR" id="PIRSR605019-1"/>
    </source>
</evidence>
<dbReference type="GO" id="GO:0006284">
    <property type="term" value="P:base-excision repair"/>
    <property type="evidence" value="ECO:0007669"/>
    <property type="project" value="InterPro"/>
</dbReference>
<sequence length="201" mass="22750">MSRHPREAICNWARKTDIEHAYHDDEWGVPVTDDRKLFEFVILEGAQAGLSWLTILRRREGYRRIFHDFDPLRVARMSEQEQSAALSDAGIIRNRAKVRSAVNNAQAFLRVQEEFGSFARYIWGFVDGQPVQGQRQSMSDIPATTALSDSVAKDLKARGFSFMGSTIVYAHMQATGMVNDHILSCPCHAEAQQHALQLTLD</sequence>
<proteinExistence type="predicted"/>
<protein>
    <submittedName>
        <fullName evidence="2">DNA-3-methyladenine glycosylase I</fullName>
    </submittedName>
</protein>
<dbReference type="Gene3D" id="1.10.340.30">
    <property type="entry name" value="Hypothetical protein, domain 2"/>
    <property type="match status" value="1"/>
</dbReference>
<dbReference type="InterPro" id="IPR005019">
    <property type="entry name" value="Adenine_glyco"/>
</dbReference>
<dbReference type="OrthoDB" id="9807664at2"/>
<dbReference type="STRING" id="1317117.ATO7_14973"/>
<dbReference type="InterPro" id="IPR011257">
    <property type="entry name" value="DNA_glycosylase"/>
</dbReference>
<dbReference type="Pfam" id="PF03352">
    <property type="entry name" value="Adenine_glyco"/>
    <property type="match status" value="1"/>
</dbReference>
<comment type="caution">
    <text evidence="2">The sequence shown here is derived from an EMBL/GenBank/DDBJ whole genome shotgun (WGS) entry which is preliminary data.</text>
</comment>
<accession>A0A1Y1SAR6</accession>
<name>A0A1Y1SAR6_9GAMM</name>
<feature type="binding site" evidence="1">
    <location>
        <position position="23"/>
    </location>
    <ligand>
        <name>Zn(2+)</name>
        <dbReference type="ChEBI" id="CHEBI:29105"/>
    </ligand>
</feature>
<feature type="binding site" evidence="1">
    <location>
        <position position="10"/>
    </location>
    <ligand>
        <name>Zn(2+)</name>
        <dbReference type="ChEBI" id="CHEBI:29105"/>
    </ligand>
</feature>
<dbReference type="GO" id="GO:0046872">
    <property type="term" value="F:metal ion binding"/>
    <property type="evidence" value="ECO:0007669"/>
    <property type="project" value="UniProtKB-KW"/>
</dbReference>
<feature type="binding site" evidence="1">
    <location>
        <position position="185"/>
    </location>
    <ligand>
        <name>Zn(2+)</name>
        <dbReference type="ChEBI" id="CHEBI:29105"/>
    </ligand>
</feature>
<keyword evidence="1" id="KW-0479">Metal-binding</keyword>
<feature type="binding site" evidence="1">
    <location>
        <position position="181"/>
    </location>
    <ligand>
        <name>Zn(2+)</name>
        <dbReference type="ChEBI" id="CHEBI:29105"/>
    </ligand>
</feature>
<dbReference type="InterPro" id="IPR052891">
    <property type="entry name" value="DNA-3mA_glycosylase"/>
</dbReference>
<dbReference type="GO" id="GO:0008725">
    <property type="term" value="F:DNA-3-methyladenine glycosylase activity"/>
    <property type="evidence" value="ECO:0007669"/>
    <property type="project" value="InterPro"/>
</dbReference>
<keyword evidence="3" id="KW-1185">Reference proteome</keyword>
<dbReference type="SUPFAM" id="SSF48150">
    <property type="entry name" value="DNA-glycosylase"/>
    <property type="match status" value="1"/>
</dbReference>
<dbReference type="Proteomes" id="UP000192342">
    <property type="component" value="Unassembled WGS sequence"/>
</dbReference>
<dbReference type="AlphaFoldDB" id="A0A1Y1SAR6"/>
<dbReference type="RefSeq" id="WP_083563202.1">
    <property type="nucleotide sequence ID" value="NZ_AQQV01000004.1"/>
</dbReference>
<organism evidence="2 3">
    <name type="scientific">Oceanococcus atlanticus</name>
    <dbReference type="NCBI Taxonomy" id="1317117"/>
    <lineage>
        <taxon>Bacteria</taxon>
        <taxon>Pseudomonadati</taxon>
        <taxon>Pseudomonadota</taxon>
        <taxon>Gammaproteobacteria</taxon>
        <taxon>Chromatiales</taxon>
        <taxon>Oceanococcaceae</taxon>
        <taxon>Oceanococcus</taxon>
    </lineage>
</organism>
<evidence type="ECO:0000313" key="3">
    <source>
        <dbReference type="Proteomes" id="UP000192342"/>
    </source>
</evidence>